<dbReference type="PANTHER" id="PTHR19328:SF75">
    <property type="entry name" value="ALDOSE SUGAR DEHYDROGENASE YLII"/>
    <property type="match status" value="1"/>
</dbReference>
<dbReference type="InterPro" id="IPR011041">
    <property type="entry name" value="Quinoprot_gluc/sorb_DH_b-prop"/>
</dbReference>
<dbReference type="InterPro" id="IPR011042">
    <property type="entry name" value="6-blade_b-propeller_TolB-like"/>
</dbReference>
<comment type="caution">
    <text evidence="2">The sequence shown here is derived from an EMBL/GenBank/DDBJ whole genome shotgun (WGS) entry which is preliminary data.</text>
</comment>
<sequence>MGDGGNKNDIGVGQVSDWYNINEGGKGQDIRQNLLGSILRIDINSGSPYGVPSDNPFAENQDDMKEIYAYGLRNPYRFSIDSKTGMIIAAYVGQVLSGQINVIRLADNYG</sequence>
<name>A0A3E0D6R2_9BACT</name>
<dbReference type="InterPro" id="IPR012938">
    <property type="entry name" value="Glc/Sorbosone_DH"/>
</dbReference>
<organism evidence="2 3">
    <name type="scientific">Algoriphagus antarcticus</name>
    <dbReference type="NCBI Taxonomy" id="238540"/>
    <lineage>
        <taxon>Bacteria</taxon>
        <taxon>Pseudomonadati</taxon>
        <taxon>Bacteroidota</taxon>
        <taxon>Cytophagia</taxon>
        <taxon>Cytophagales</taxon>
        <taxon>Cyclobacteriaceae</taxon>
        <taxon>Algoriphagus</taxon>
    </lineage>
</organism>
<evidence type="ECO:0000259" key="1">
    <source>
        <dbReference type="Pfam" id="PF07995"/>
    </source>
</evidence>
<dbReference type="Pfam" id="PF07995">
    <property type="entry name" value="GSDH"/>
    <property type="match status" value="1"/>
</dbReference>
<dbReference type="Gene3D" id="2.120.10.30">
    <property type="entry name" value="TolB, C-terminal domain"/>
    <property type="match status" value="1"/>
</dbReference>
<accession>A0A3E0D6R2</accession>
<reference evidence="2 3" key="1">
    <citation type="submission" date="2018-08" db="EMBL/GenBank/DDBJ databases">
        <title>Genomic Encyclopedia of Archaeal and Bacterial Type Strains, Phase II (KMG-II): from individual species to whole genera.</title>
        <authorList>
            <person name="Goeker M."/>
        </authorList>
    </citation>
    <scope>NUCLEOTIDE SEQUENCE [LARGE SCALE GENOMIC DNA]</scope>
    <source>
        <strain evidence="2 3">DSM 15986</strain>
    </source>
</reference>
<proteinExistence type="predicted"/>
<dbReference type="PANTHER" id="PTHR19328">
    <property type="entry name" value="HEDGEHOG-INTERACTING PROTEIN"/>
    <property type="match status" value="1"/>
</dbReference>
<dbReference type="AlphaFoldDB" id="A0A3E0D6R2"/>
<keyword evidence="3" id="KW-1185">Reference proteome</keyword>
<dbReference type="Proteomes" id="UP000256405">
    <property type="component" value="Unassembled WGS sequence"/>
</dbReference>
<evidence type="ECO:0000313" key="3">
    <source>
        <dbReference type="Proteomes" id="UP000256405"/>
    </source>
</evidence>
<dbReference type="EMBL" id="QUNF01000040">
    <property type="protein sequence ID" value="REG77621.1"/>
    <property type="molecule type" value="Genomic_DNA"/>
</dbReference>
<protein>
    <submittedName>
        <fullName evidence="2">Glucose/sorbosone dehydrogenase</fullName>
    </submittedName>
</protein>
<gene>
    <name evidence="2" type="ORF">C8N25_14035</name>
</gene>
<dbReference type="SUPFAM" id="SSF50952">
    <property type="entry name" value="Soluble quinoprotein glucose dehydrogenase"/>
    <property type="match status" value="1"/>
</dbReference>
<feature type="domain" description="Glucose/Sorbosone dehydrogenase" evidence="1">
    <location>
        <begin position="26"/>
        <end position="110"/>
    </location>
</feature>
<evidence type="ECO:0000313" key="2">
    <source>
        <dbReference type="EMBL" id="REG77621.1"/>
    </source>
</evidence>